<proteinExistence type="predicted"/>
<organism evidence="2 3">
    <name type="scientific">Streptomyces sp. 900105245</name>
    <dbReference type="NCBI Taxonomy" id="3154379"/>
    <lineage>
        <taxon>Bacteria</taxon>
        <taxon>Bacillati</taxon>
        <taxon>Actinomycetota</taxon>
        <taxon>Actinomycetes</taxon>
        <taxon>Kitasatosporales</taxon>
        <taxon>Streptomycetaceae</taxon>
        <taxon>Streptomyces</taxon>
    </lineage>
</organism>
<feature type="transmembrane region" description="Helical" evidence="1">
    <location>
        <begin position="12"/>
        <end position="30"/>
    </location>
</feature>
<evidence type="ECO:0000256" key="1">
    <source>
        <dbReference type="SAM" id="Phobius"/>
    </source>
</evidence>
<dbReference type="EMBL" id="JBEPAZ010000008">
    <property type="protein sequence ID" value="MER6428634.1"/>
    <property type="molecule type" value="Genomic_DNA"/>
</dbReference>
<keyword evidence="1" id="KW-0812">Transmembrane</keyword>
<name>A0ABV1U4I1_9ACTN</name>
<keyword evidence="1" id="KW-0472">Membrane</keyword>
<protein>
    <submittedName>
        <fullName evidence="2">Uncharacterized protein</fullName>
    </submittedName>
</protein>
<dbReference type="Proteomes" id="UP001470023">
    <property type="component" value="Unassembled WGS sequence"/>
</dbReference>
<evidence type="ECO:0000313" key="2">
    <source>
        <dbReference type="EMBL" id="MER6428634.1"/>
    </source>
</evidence>
<comment type="caution">
    <text evidence="2">The sequence shown here is derived from an EMBL/GenBank/DDBJ whole genome shotgun (WGS) entry which is preliminary data.</text>
</comment>
<feature type="transmembrane region" description="Helical" evidence="1">
    <location>
        <begin position="102"/>
        <end position="125"/>
    </location>
</feature>
<reference evidence="2 3" key="1">
    <citation type="submission" date="2024-06" db="EMBL/GenBank/DDBJ databases">
        <title>The Natural Products Discovery Center: Release of the First 8490 Sequenced Strains for Exploring Actinobacteria Biosynthetic Diversity.</title>
        <authorList>
            <person name="Kalkreuter E."/>
            <person name="Kautsar S.A."/>
            <person name="Yang D."/>
            <person name="Bader C.D."/>
            <person name="Teijaro C.N."/>
            <person name="Fluegel L."/>
            <person name="Davis C.M."/>
            <person name="Simpson J.R."/>
            <person name="Lauterbach L."/>
            <person name="Steele A.D."/>
            <person name="Gui C."/>
            <person name="Meng S."/>
            <person name="Li G."/>
            <person name="Viehrig K."/>
            <person name="Ye F."/>
            <person name="Su P."/>
            <person name="Kiefer A.F."/>
            <person name="Nichols A."/>
            <person name="Cepeda A.J."/>
            <person name="Yan W."/>
            <person name="Fan B."/>
            <person name="Jiang Y."/>
            <person name="Adhikari A."/>
            <person name="Zheng C.-J."/>
            <person name="Schuster L."/>
            <person name="Cowan T.M."/>
            <person name="Smanski M.J."/>
            <person name="Chevrette M.G."/>
            <person name="De Carvalho L.P.S."/>
            <person name="Shen B."/>
        </authorList>
    </citation>
    <scope>NUCLEOTIDE SEQUENCE [LARGE SCALE GENOMIC DNA]</scope>
    <source>
        <strain evidence="2 3">NPDC001166</strain>
    </source>
</reference>
<keyword evidence="3" id="KW-1185">Reference proteome</keyword>
<sequence length="145" mass="16196">MRWGTQPRWARWVAAIYVIGFVEGTGSHAYDVIRGGLHAYRYWPLPSQLFFHALLVLDLLVAVWVVLAHPMGPPLGATTMAADLAANWWANWDGIVNDPLYYVKLVGLAPITLFGIFVLATALPLHRTFRQGLSRQGLSPNAPYR</sequence>
<gene>
    <name evidence="2" type="ORF">ABT272_12915</name>
</gene>
<feature type="transmembrane region" description="Helical" evidence="1">
    <location>
        <begin position="50"/>
        <end position="67"/>
    </location>
</feature>
<accession>A0ABV1U4I1</accession>
<dbReference type="RefSeq" id="WP_352063504.1">
    <property type="nucleotide sequence ID" value="NZ_JBEPAZ010000008.1"/>
</dbReference>
<evidence type="ECO:0000313" key="3">
    <source>
        <dbReference type="Proteomes" id="UP001470023"/>
    </source>
</evidence>
<keyword evidence="1" id="KW-1133">Transmembrane helix</keyword>